<dbReference type="InterPro" id="IPR006357">
    <property type="entry name" value="HAD-SF_hydro_IIA"/>
</dbReference>
<dbReference type="FunFam" id="3.40.50.1000:FF:000039">
    <property type="entry name" value="Phosphoglycolate phosphatase"/>
    <property type="match status" value="1"/>
</dbReference>
<dbReference type="GO" id="GO:0004035">
    <property type="term" value="F:alkaline phosphatase activity"/>
    <property type="evidence" value="ECO:0007669"/>
    <property type="project" value="UniProtKB-ARBA"/>
</dbReference>
<evidence type="ECO:0000256" key="4">
    <source>
        <dbReference type="ARBA" id="ARBA00069197"/>
    </source>
</evidence>
<dbReference type="NCBIfam" id="TIGR01452">
    <property type="entry name" value="PGP_euk"/>
    <property type="match status" value="1"/>
</dbReference>
<dbReference type="InterPro" id="IPR006349">
    <property type="entry name" value="PGP_euk"/>
</dbReference>
<dbReference type="Pfam" id="PF03765">
    <property type="entry name" value="CRAL_TRIO_N"/>
    <property type="match status" value="1"/>
</dbReference>
<dbReference type="InterPro" id="IPR052578">
    <property type="entry name" value="PI_Transfer_CRAL-TRIO"/>
</dbReference>
<dbReference type="PROSITE" id="PS50191">
    <property type="entry name" value="CRAL_TRIO"/>
    <property type="match status" value="1"/>
</dbReference>
<feature type="region of interest" description="Disordered" evidence="5">
    <location>
        <begin position="341"/>
        <end position="360"/>
    </location>
</feature>
<dbReference type="InterPro" id="IPR001251">
    <property type="entry name" value="CRAL-TRIO_dom"/>
</dbReference>
<dbReference type="InterPro" id="IPR011074">
    <property type="entry name" value="CRAL/TRIO_N_dom"/>
</dbReference>
<organism evidence="7 8">
    <name type="scientific">Testicularia cyperi</name>
    <dbReference type="NCBI Taxonomy" id="1882483"/>
    <lineage>
        <taxon>Eukaryota</taxon>
        <taxon>Fungi</taxon>
        <taxon>Dikarya</taxon>
        <taxon>Basidiomycota</taxon>
        <taxon>Ustilaginomycotina</taxon>
        <taxon>Ustilaginomycetes</taxon>
        <taxon>Ustilaginales</taxon>
        <taxon>Anthracoideaceae</taxon>
        <taxon>Testicularia</taxon>
    </lineage>
</organism>
<feature type="compositionally biased region" description="Low complexity" evidence="5">
    <location>
        <begin position="40"/>
        <end position="53"/>
    </location>
</feature>
<evidence type="ECO:0000256" key="2">
    <source>
        <dbReference type="ARBA" id="ARBA00050247"/>
    </source>
</evidence>
<keyword evidence="8" id="KW-1185">Reference proteome</keyword>
<evidence type="ECO:0000256" key="5">
    <source>
        <dbReference type="SAM" id="MobiDB-lite"/>
    </source>
</evidence>
<dbReference type="Proteomes" id="UP000246740">
    <property type="component" value="Unassembled WGS sequence"/>
</dbReference>
<dbReference type="NCBIfam" id="TIGR01460">
    <property type="entry name" value="HAD-SF-IIA"/>
    <property type="match status" value="1"/>
</dbReference>
<comment type="catalytic activity">
    <reaction evidence="2">
        <text>4-nitrophenyl phosphate + H2O = 4-nitrophenol + phosphate + H(+)</text>
        <dbReference type="Rhea" id="RHEA:21664"/>
        <dbReference type="ChEBI" id="CHEBI:15377"/>
        <dbReference type="ChEBI" id="CHEBI:15378"/>
        <dbReference type="ChEBI" id="CHEBI:43474"/>
        <dbReference type="ChEBI" id="CHEBI:57917"/>
        <dbReference type="ChEBI" id="CHEBI:61146"/>
        <dbReference type="EC" id="3.1.3.41"/>
    </reaction>
</comment>
<dbReference type="InterPro" id="IPR023214">
    <property type="entry name" value="HAD_sf"/>
</dbReference>
<dbReference type="AlphaFoldDB" id="A0A317XNQ4"/>
<dbReference type="CDD" id="cd00170">
    <property type="entry name" value="SEC14"/>
    <property type="match status" value="1"/>
</dbReference>
<protein>
    <recommendedName>
        <fullName evidence="4">4-nitrophenylphosphatase</fullName>
        <ecNumber evidence="3">3.1.3.41</ecNumber>
    </recommendedName>
</protein>
<evidence type="ECO:0000313" key="7">
    <source>
        <dbReference type="EMBL" id="PWY99028.1"/>
    </source>
</evidence>
<feature type="compositionally biased region" description="Polar residues" evidence="5">
    <location>
        <begin position="1"/>
        <end position="10"/>
    </location>
</feature>
<dbReference type="Pfam" id="PF13242">
    <property type="entry name" value="Hydrolase_like"/>
    <property type="match status" value="1"/>
</dbReference>
<reference evidence="7 8" key="1">
    <citation type="journal article" date="2018" name="Mol. Biol. Evol.">
        <title>Broad Genomic Sampling Reveals a Smut Pathogenic Ancestry of the Fungal Clade Ustilaginomycotina.</title>
        <authorList>
            <person name="Kijpornyongpan T."/>
            <person name="Mondo S.J."/>
            <person name="Barry K."/>
            <person name="Sandor L."/>
            <person name="Lee J."/>
            <person name="Lipzen A."/>
            <person name="Pangilinan J."/>
            <person name="LaButti K."/>
            <person name="Hainaut M."/>
            <person name="Henrissat B."/>
            <person name="Grigoriev I.V."/>
            <person name="Spatafora J.W."/>
            <person name="Aime M.C."/>
        </authorList>
    </citation>
    <scope>NUCLEOTIDE SEQUENCE [LARGE SCALE GENOMIC DNA]</scope>
    <source>
        <strain evidence="7 8">MCA 3645</strain>
    </source>
</reference>
<dbReference type="InterPro" id="IPR036865">
    <property type="entry name" value="CRAL-TRIO_dom_sf"/>
</dbReference>
<dbReference type="SUPFAM" id="SSF46938">
    <property type="entry name" value="CRAL/TRIO N-terminal domain"/>
    <property type="match status" value="1"/>
</dbReference>
<proteinExistence type="predicted"/>
<dbReference type="PANTHER" id="PTHR45824">
    <property type="entry name" value="GH16843P"/>
    <property type="match status" value="1"/>
</dbReference>
<sequence>MSASGQDSPSGANKANGGLGAGQTVSGFLRRLSRTPSSQSINSTKSGSGNGNSTDAEPLPPKTSEVITKPADGCVPQPAPELTQDQTDKLQKLEAYLRQHVASHPPASDYKPWEDRWISEHNLYQRYLRAAKGDLENAKKRIIGTLDWRRDFRPEIIPPSSISHEAETGKQVVSGFDNQGRPIIYLRPARENTQPNPDQVKYLVYTLERAIDLMPPGVENYAIIIDYKSATSQSNPSLSTARQVANILQNHYVERLGRAFVVNVPWFINAFFTALTPFLDPITKEKIRFNANLVDHVPRDQLDAEFAGGRYNYEWNFDTYWNTLKDVCGIAEDGTRTNLQPLAQQSTLTTNGPSTDDDKDAVQKHADAIAASQLEGDGATVGLGAAAGASAALAVVGGDAAAAPTEPKDTATAPATSTATATGYKHLQTTQDYSELMDKYDTFLFDCDGVLWSGDETIPGVVSVLQKLRARNKSIIFVTNNASKSRQTYLKKFAGMQIQAELDEVFSSSYASAVYLKRVLDFPADRKVYVIGMHGIEEELDAEGILHCGGTDEADNKFLPALDFSTLQNEDAIDPKVGAVVCGFDMHLSYIKLAKAYKHLTRAGYDGPVEAGASGGGCHFILTNDDSTFPAKGGPWPGAGSLSAPLVFSTKRTPTIVGKPHKPMLDCIIATKHFDPARAIMVGDRLNTDIEFAKAGGIASMLVLTGISKREEIDAKDAPTVPDYLIQSLGDLDALP</sequence>
<dbReference type="Pfam" id="PF13344">
    <property type="entry name" value="Hydrolase_6"/>
    <property type="match status" value="1"/>
</dbReference>
<feature type="domain" description="CRAL-TRIO" evidence="6">
    <location>
        <begin position="161"/>
        <end position="314"/>
    </location>
</feature>
<dbReference type="EC" id="3.1.3.41" evidence="3"/>
<dbReference type="Gene3D" id="3.40.525.10">
    <property type="entry name" value="CRAL-TRIO lipid binding domain"/>
    <property type="match status" value="1"/>
</dbReference>
<dbReference type="InterPro" id="IPR036412">
    <property type="entry name" value="HAD-like_sf"/>
</dbReference>
<dbReference type="SMART" id="SM00516">
    <property type="entry name" value="SEC14"/>
    <property type="match status" value="1"/>
</dbReference>
<feature type="compositionally biased region" description="Polar residues" evidence="5">
    <location>
        <begin position="341"/>
        <end position="354"/>
    </location>
</feature>
<dbReference type="EMBL" id="KZ819196">
    <property type="protein sequence ID" value="PWY99028.1"/>
    <property type="molecule type" value="Genomic_DNA"/>
</dbReference>
<dbReference type="Gene3D" id="3.40.50.1000">
    <property type="entry name" value="HAD superfamily/HAD-like"/>
    <property type="match status" value="2"/>
</dbReference>
<dbReference type="GO" id="GO:0008526">
    <property type="term" value="F:phosphatidylinositol transfer activity"/>
    <property type="evidence" value="ECO:0007669"/>
    <property type="project" value="TreeGrafter"/>
</dbReference>
<gene>
    <name evidence="7" type="ORF">BCV70DRAFT_201249</name>
</gene>
<dbReference type="STRING" id="1882483.A0A317XNQ4"/>
<evidence type="ECO:0000256" key="1">
    <source>
        <dbReference type="ARBA" id="ARBA00022801"/>
    </source>
</evidence>
<dbReference type="SUPFAM" id="SSF52087">
    <property type="entry name" value="CRAL/TRIO domain"/>
    <property type="match status" value="1"/>
</dbReference>
<dbReference type="Pfam" id="PF00650">
    <property type="entry name" value="CRAL_TRIO"/>
    <property type="match status" value="1"/>
</dbReference>
<keyword evidence="1" id="KW-0378">Hydrolase</keyword>
<evidence type="ECO:0000313" key="8">
    <source>
        <dbReference type="Proteomes" id="UP000246740"/>
    </source>
</evidence>
<dbReference type="InParanoid" id="A0A317XNQ4"/>
<dbReference type="OrthoDB" id="413953at2759"/>
<accession>A0A317XNQ4</accession>
<dbReference type="SUPFAM" id="SSF56784">
    <property type="entry name" value="HAD-like"/>
    <property type="match status" value="1"/>
</dbReference>
<dbReference type="InterPro" id="IPR036273">
    <property type="entry name" value="CRAL/TRIO_N_dom_sf"/>
</dbReference>
<evidence type="ECO:0000259" key="6">
    <source>
        <dbReference type="PROSITE" id="PS50191"/>
    </source>
</evidence>
<dbReference type="PANTHER" id="PTHR45824:SF29">
    <property type="entry name" value="GH16843P"/>
    <property type="match status" value="1"/>
</dbReference>
<name>A0A317XNQ4_9BASI</name>
<evidence type="ECO:0000256" key="3">
    <source>
        <dbReference type="ARBA" id="ARBA00066659"/>
    </source>
</evidence>
<feature type="region of interest" description="Disordered" evidence="5">
    <location>
        <begin position="1"/>
        <end position="85"/>
    </location>
</feature>